<dbReference type="AlphaFoldDB" id="A0AAV6RKH5"/>
<feature type="compositionally biased region" description="Basic and acidic residues" evidence="1">
    <location>
        <begin position="9"/>
        <end position="21"/>
    </location>
</feature>
<accession>A0AAV6RKH5</accession>
<reference evidence="2 3" key="1">
    <citation type="journal article" date="2021" name="Sci. Rep.">
        <title>Chromosome anchoring in Senegalese sole (Solea senegalensis) reveals sex-associated markers and genome rearrangements in flatfish.</title>
        <authorList>
            <person name="Guerrero-Cozar I."/>
            <person name="Gomez-Garrido J."/>
            <person name="Berbel C."/>
            <person name="Martinez-Blanch J.F."/>
            <person name="Alioto T."/>
            <person name="Claros M.G."/>
            <person name="Gagnaire P.A."/>
            <person name="Manchado M."/>
        </authorList>
    </citation>
    <scope>NUCLEOTIDE SEQUENCE [LARGE SCALE GENOMIC DNA]</scope>
    <source>
        <strain evidence="2">Sse05_10M</strain>
    </source>
</reference>
<sequence>MSVSLCNHGNEKDASSGRGVERTIPNIPPDCADNTRADGDAQTGERRQVVLGDDGPLDAQEAACDSQHVCNLA</sequence>
<dbReference type="Proteomes" id="UP000693946">
    <property type="component" value="Linkage Group LG19"/>
</dbReference>
<feature type="region of interest" description="Disordered" evidence="1">
    <location>
        <begin position="1"/>
        <end position="43"/>
    </location>
</feature>
<feature type="compositionally biased region" description="Basic and acidic residues" evidence="1">
    <location>
        <begin position="33"/>
        <end position="43"/>
    </location>
</feature>
<keyword evidence="3" id="KW-1185">Reference proteome</keyword>
<evidence type="ECO:0000313" key="3">
    <source>
        <dbReference type="Proteomes" id="UP000693946"/>
    </source>
</evidence>
<dbReference type="EMBL" id="JAGKHQ010000011">
    <property type="protein sequence ID" value="KAG7504541.1"/>
    <property type="molecule type" value="Genomic_DNA"/>
</dbReference>
<name>A0AAV6RKH5_SOLSE</name>
<evidence type="ECO:0000313" key="2">
    <source>
        <dbReference type="EMBL" id="KAG7504541.1"/>
    </source>
</evidence>
<protein>
    <submittedName>
        <fullName evidence="2">Uncharacterized protein</fullName>
    </submittedName>
</protein>
<comment type="caution">
    <text evidence="2">The sequence shown here is derived from an EMBL/GenBank/DDBJ whole genome shotgun (WGS) entry which is preliminary data.</text>
</comment>
<evidence type="ECO:0000256" key="1">
    <source>
        <dbReference type="SAM" id="MobiDB-lite"/>
    </source>
</evidence>
<proteinExistence type="predicted"/>
<gene>
    <name evidence="2" type="ORF">JOB18_011572</name>
</gene>
<organism evidence="2 3">
    <name type="scientific">Solea senegalensis</name>
    <name type="common">Senegalese sole</name>
    <dbReference type="NCBI Taxonomy" id="28829"/>
    <lineage>
        <taxon>Eukaryota</taxon>
        <taxon>Metazoa</taxon>
        <taxon>Chordata</taxon>
        <taxon>Craniata</taxon>
        <taxon>Vertebrata</taxon>
        <taxon>Euteleostomi</taxon>
        <taxon>Actinopterygii</taxon>
        <taxon>Neopterygii</taxon>
        <taxon>Teleostei</taxon>
        <taxon>Neoteleostei</taxon>
        <taxon>Acanthomorphata</taxon>
        <taxon>Carangaria</taxon>
        <taxon>Pleuronectiformes</taxon>
        <taxon>Pleuronectoidei</taxon>
        <taxon>Soleidae</taxon>
        <taxon>Solea</taxon>
    </lineage>
</organism>